<dbReference type="Proteomes" id="UP001347796">
    <property type="component" value="Unassembled WGS sequence"/>
</dbReference>
<organism evidence="2 3">
    <name type="scientific">Patella caerulea</name>
    <name type="common">Rayed Mediterranean limpet</name>
    <dbReference type="NCBI Taxonomy" id="87958"/>
    <lineage>
        <taxon>Eukaryota</taxon>
        <taxon>Metazoa</taxon>
        <taxon>Spiralia</taxon>
        <taxon>Lophotrochozoa</taxon>
        <taxon>Mollusca</taxon>
        <taxon>Gastropoda</taxon>
        <taxon>Patellogastropoda</taxon>
        <taxon>Patelloidea</taxon>
        <taxon>Patellidae</taxon>
        <taxon>Patella</taxon>
    </lineage>
</organism>
<keyword evidence="3" id="KW-1185">Reference proteome</keyword>
<reference evidence="2 3" key="1">
    <citation type="submission" date="2024-01" db="EMBL/GenBank/DDBJ databases">
        <title>The genome of the rayed Mediterranean limpet Patella caerulea (Linnaeus, 1758).</title>
        <authorList>
            <person name="Anh-Thu Weber A."/>
            <person name="Halstead-Nussloch G."/>
        </authorList>
    </citation>
    <scope>NUCLEOTIDE SEQUENCE [LARGE SCALE GENOMIC DNA]</scope>
    <source>
        <strain evidence="2">AATW-2023a</strain>
        <tissue evidence="2">Whole specimen</tissue>
    </source>
</reference>
<gene>
    <name evidence="2" type="ORF">SNE40_009697</name>
</gene>
<comment type="caution">
    <text evidence="2">The sequence shown here is derived from an EMBL/GenBank/DDBJ whole genome shotgun (WGS) entry which is preliminary data.</text>
</comment>
<dbReference type="AlphaFoldDB" id="A0AAN8Q3L1"/>
<evidence type="ECO:0000313" key="2">
    <source>
        <dbReference type="EMBL" id="KAK6181920.1"/>
    </source>
</evidence>
<feature type="compositionally biased region" description="Basic and acidic residues" evidence="1">
    <location>
        <begin position="95"/>
        <end position="113"/>
    </location>
</feature>
<dbReference type="SUPFAM" id="SSF56112">
    <property type="entry name" value="Protein kinase-like (PK-like)"/>
    <property type="match status" value="1"/>
</dbReference>
<dbReference type="EMBL" id="JAZGQO010000007">
    <property type="protein sequence ID" value="KAK6181920.1"/>
    <property type="molecule type" value="Genomic_DNA"/>
</dbReference>
<evidence type="ECO:0000313" key="3">
    <source>
        <dbReference type="Proteomes" id="UP001347796"/>
    </source>
</evidence>
<dbReference type="Gene3D" id="1.10.510.10">
    <property type="entry name" value="Transferase(Phosphotransferase) domain 1"/>
    <property type="match status" value="1"/>
</dbReference>
<proteinExistence type="predicted"/>
<name>A0AAN8Q3L1_PATCE</name>
<protein>
    <submittedName>
        <fullName evidence="2">Uncharacterized protein</fullName>
    </submittedName>
</protein>
<accession>A0AAN8Q3L1</accession>
<feature type="region of interest" description="Disordered" evidence="1">
    <location>
        <begin position="95"/>
        <end position="161"/>
    </location>
</feature>
<sequence length="161" mass="18146">MPYDDSNIKRMIRDQLERKVGFSKSKKIPHDCKDLIHKILEVNVKKRLQIPAILTHIWLKIDAPHSKSSELVTSSVCHSMTNRENRSRIITDLHLTPEERMIAEQSKSKDESATRSGGSRGLSRQKGTDSAIIKMPPVRAEKLDGRVISPDVEDANSPIAN</sequence>
<evidence type="ECO:0000256" key="1">
    <source>
        <dbReference type="SAM" id="MobiDB-lite"/>
    </source>
</evidence>
<dbReference type="InterPro" id="IPR011009">
    <property type="entry name" value="Kinase-like_dom_sf"/>
</dbReference>